<evidence type="ECO:0000313" key="3">
    <source>
        <dbReference type="Proteomes" id="UP000765509"/>
    </source>
</evidence>
<organism evidence="2 3">
    <name type="scientific">Austropuccinia psidii MF-1</name>
    <dbReference type="NCBI Taxonomy" id="1389203"/>
    <lineage>
        <taxon>Eukaryota</taxon>
        <taxon>Fungi</taxon>
        <taxon>Dikarya</taxon>
        <taxon>Basidiomycota</taxon>
        <taxon>Pucciniomycotina</taxon>
        <taxon>Pucciniomycetes</taxon>
        <taxon>Pucciniales</taxon>
        <taxon>Sphaerophragmiaceae</taxon>
        <taxon>Austropuccinia</taxon>
    </lineage>
</organism>
<dbReference type="EMBL" id="AVOT02008875">
    <property type="protein sequence ID" value="MBW0486915.1"/>
    <property type="molecule type" value="Genomic_DNA"/>
</dbReference>
<gene>
    <name evidence="2" type="ORF">O181_026630</name>
</gene>
<evidence type="ECO:0000256" key="1">
    <source>
        <dbReference type="SAM" id="MobiDB-lite"/>
    </source>
</evidence>
<keyword evidence="3" id="KW-1185">Reference proteome</keyword>
<feature type="compositionally biased region" description="Acidic residues" evidence="1">
    <location>
        <begin position="160"/>
        <end position="173"/>
    </location>
</feature>
<proteinExistence type="predicted"/>
<protein>
    <submittedName>
        <fullName evidence="2">Uncharacterized protein</fullName>
    </submittedName>
</protein>
<accession>A0A9Q3CPM6</accession>
<evidence type="ECO:0000313" key="2">
    <source>
        <dbReference type="EMBL" id="MBW0486915.1"/>
    </source>
</evidence>
<dbReference type="Proteomes" id="UP000765509">
    <property type="component" value="Unassembled WGS sequence"/>
</dbReference>
<sequence>MLVFGTQKERNPWKKRLAMVEEPKIKQYSNGTCIWKEIMSSENDKYSVDKDPYELCLKKSKRLKAINPHMKIQMSNHQLLTKITGKREHEVKCRCNHSCTLDDIDNTLQEVRKRKNIDHYSNNFPKGKKKIYAFEKVPKEEIQEEYSEPDSMSDATRENADDDQDTIEEFMGN</sequence>
<comment type="caution">
    <text evidence="2">The sequence shown here is derived from an EMBL/GenBank/DDBJ whole genome shotgun (WGS) entry which is preliminary data.</text>
</comment>
<reference evidence="2" key="1">
    <citation type="submission" date="2021-03" db="EMBL/GenBank/DDBJ databases">
        <title>Draft genome sequence of rust myrtle Austropuccinia psidii MF-1, a brazilian biotype.</title>
        <authorList>
            <person name="Quecine M.C."/>
            <person name="Pachon D.M.R."/>
            <person name="Bonatelli M.L."/>
            <person name="Correr F.H."/>
            <person name="Franceschini L.M."/>
            <person name="Leite T.F."/>
            <person name="Margarido G.R.A."/>
            <person name="Almeida C.A."/>
            <person name="Ferrarezi J.A."/>
            <person name="Labate C.A."/>
        </authorList>
    </citation>
    <scope>NUCLEOTIDE SEQUENCE</scope>
    <source>
        <strain evidence="2">MF-1</strain>
    </source>
</reference>
<name>A0A9Q3CPM6_9BASI</name>
<dbReference type="AlphaFoldDB" id="A0A9Q3CPM6"/>
<feature type="region of interest" description="Disordered" evidence="1">
    <location>
        <begin position="140"/>
        <end position="173"/>
    </location>
</feature>